<gene>
    <name evidence="1" type="ORF">PCAMFM013_S025g000139</name>
</gene>
<accession>A0A0G4PPK8</accession>
<keyword evidence="2" id="KW-1185">Reference proteome</keyword>
<name>A0A0G4PPK8_PENC3</name>
<evidence type="ECO:0000313" key="1">
    <source>
        <dbReference type="EMBL" id="CRL28081.1"/>
    </source>
</evidence>
<dbReference type="Proteomes" id="UP000053732">
    <property type="component" value="Unassembled WGS sequence"/>
</dbReference>
<sequence length="256" mass="29695">MADFIMPRITFQGPDVLSSDERTNTEPKLPKRTIRMTTHWCLQCFRHTIRYWDDIAYELECTVDATSPDACEFCEAKGIKCDWVPQGIRGHVFELMALLECVKKYWTDYGEDVYDQIANMRRKTVFEKLCDAVRDLGAAFDDLVNTHSKAHMLTGHVSDEAKASYFAWCNARQHMIRPTTQYPKELHHQYAIRATEHLRLRMGEEASISWAAAICAFYHAIKNTVEDFTGPNNFFFTSTDIDYIKKEFPLEIPAEL</sequence>
<dbReference type="STRING" id="1429867.A0A0G4PPK8"/>
<evidence type="ECO:0000313" key="2">
    <source>
        <dbReference type="Proteomes" id="UP000053732"/>
    </source>
</evidence>
<proteinExistence type="predicted"/>
<reference evidence="1 2" key="1">
    <citation type="journal article" date="2014" name="Nat. Commun.">
        <title>Multiple recent horizontal transfers of a large genomic region in cheese making fungi.</title>
        <authorList>
            <person name="Cheeseman K."/>
            <person name="Ropars J."/>
            <person name="Renault P."/>
            <person name="Dupont J."/>
            <person name="Gouzy J."/>
            <person name="Branca A."/>
            <person name="Abraham A.L."/>
            <person name="Ceppi M."/>
            <person name="Conseiller E."/>
            <person name="Debuchy R."/>
            <person name="Malagnac F."/>
            <person name="Goarin A."/>
            <person name="Silar P."/>
            <person name="Lacoste S."/>
            <person name="Sallet E."/>
            <person name="Bensimon A."/>
            <person name="Giraud T."/>
            <person name="Brygoo Y."/>
        </authorList>
    </citation>
    <scope>NUCLEOTIDE SEQUENCE [LARGE SCALE GENOMIC DNA]</scope>
    <source>
        <strain evidence="2">FM 013</strain>
    </source>
</reference>
<dbReference type="AlphaFoldDB" id="A0A0G4PPK8"/>
<organism evidence="1 2">
    <name type="scientific">Penicillium camemberti (strain FM 013)</name>
    <dbReference type="NCBI Taxonomy" id="1429867"/>
    <lineage>
        <taxon>Eukaryota</taxon>
        <taxon>Fungi</taxon>
        <taxon>Dikarya</taxon>
        <taxon>Ascomycota</taxon>
        <taxon>Pezizomycotina</taxon>
        <taxon>Eurotiomycetes</taxon>
        <taxon>Eurotiomycetidae</taxon>
        <taxon>Eurotiales</taxon>
        <taxon>Aspergillaceae</taxon>
        <taxon>Penicillium</taxon>
    </lineage>
</organism>
<dbReference type="EMBL" id="HG793158">
    <property type="protein sequence ID" value="CRL28081.1"/>
    <property type="molecule type" value="Genomic_DNA"/>
</dbReference>
<protein>
    <submittedName>
        <fullName evidence="1">Str. FM013</fullName>
    </submittedName>
</protein>